<feature type="transmembrane region" description="Helical" evidence="6">
    <location>
        <begin position="115"/>
        <end position="132"/>
    </location>
</feature>
<dbReference type="Proteomes" id="UP000467132">
    <property type="component" value="Unassembled WGS sequence"/>
</dbReference>
<gene>
    <name evidence="9" type="ORF">D3Z33_09930</name>
</gene>
<evidence type="ECO:0000256" key="6">
    <source>
        <dbReference type="SAM" id="Phobius"/>
    </source>
</evidence>
<evidence type="ECO:0000256" key="4">
    <source>
        <dbReference type="ARBA" id="ARBA00022989"/>
    </source>
</evidence>
<dbReference type="PANTHER" id="PTHR33885:SF3">
    <property type="entry name" value="PHAGE SHOCK PROTEIN C"/>
    <property type="match status" value="1"/>
</dbReference>
<dbReference type="EMBL" id="QXXA01000010">
    <property type="protein sequence ID" value="NBI07170.1"/>
    <property type="molecule type" value="Genomic_DNA"/>
</dbReference>
<organism evidence="9 10">
    <name type="scientific">Senegalia massiliensis</name>
    <dbReference type="NCBI Taxonomy" id="1720316"/>
    <lineage>
        <taxon>Bacteria</taxon>
        <taxon>Bacillati</taxon>
        <taxon>Bacillota</taxon>
        <taxon>Clostridia</taxon>
        <taxon>Eubacteriales</taxon>
        <taxon>Clostridiaceae</taxon>
        <taxon>Senegalia</taxon>
    </lineage>
</organism>
<sequence length="135" mass="15393">MEKKLYKSSTDKIIDGVCGGIADYFEIDSSIVRLVWALTIFIGGTGVFLYIIAAIILPRDREVTGYSNSNYVEGEHPNYNRKDNSNSKRTLGLILIGVGIFLFFRRFFYIFDFEYIWPLILVGLGIFLIFKGKKG</sequence>
<comment type="subcellular location">
    <subcellularLocation>
        <location evidence="1">Cell membrane</location>
        <topology evidence="1">Single-pass membrane protein</topology>
    </subcellularLocation>
</comment>
<name>A0A845QYC6_9CLOT</name>
<feature type="domain" description="Phage shock protein PspC N-terminal" evidence="7">
    <location>
        <begin position="3"/>
        <end position="59"/>
    </location>
</feature>
<evidence type="ECO:0000259" key="8">
    <source>
        <dbReference type="Pfam" id="PF18917"/>
    </source>
</evidence>
<dbReference type="AlphaFoldDB" id="A0A845QYC6"/>
<evidence type="ECO:0000259" key="7">
    <source>
        <dbReference type="Pfam" id="PF04024"/>
    </source>
</evidence>
<comment type="caution">
    <text evidence="9">The sequence shown here is derived from an EMBL/GenBank/DDBJ whole genome shotgun (WGS) entry which is preliminary data.</text>
</comment>
<dbReference type="GO" id="GO:0005886">
    <property type="term" value="C:plasma membrane"/>
    <property type="evidence" value="ECO:0007669"/>
    <property type="project" value="UniProtKB-SubCell"/>
</dbReference>
<evidence type="ECO:0000256" key="3">
    <source>
        <dbReference type="ARBA" id="ARBA00022692"/>
    </source>
</evidence>
<dbReference type="InterPro" id="IPR043726">
    <property type="entry name" value="LiaI-LiaF-like_TM1"/>
</dbReference>
<accession>A0A845QYC6</accession>
<dbReference type="RefSeq" id="WP_160197632.1">
    <property type="nucleotide sequence ID" value="NZ_QXXA01000010.1"/>
</dbReference>
<dbReference type="OrthoDB" id="9815286at2"/>
<dbReference type="PANTHER" id="PTHR33885">
    <property type="entry name" value="PHAGE SHOCK PROTEIN C"/>
    <property type="match status" value="1"/>
</dbReference>
<reference evidence="9 10" key="1">
    <citation type="submission" date="2018-08" db="EMBL/GenBank/DDBJ databases">
        <title>Murine metabolic-syndrome-specific gut microbial biobank.</title>
        <authorList>
            <person name="Liu C."/>
        </authorList>
    </citation>
    <scope>NUCLEOTIDE SEQUENCE [LARGE SCALE GENOMIC DNA]</scope>
    <source>
        <strain evidence="9 10">583</strain>
    </source>
</reference>
<keyword evidence="5 6" id="KW-0472">Membrane</keyword>
<keyword evidence="10" id="KW-1185">Reference proteome</keyword>
<keyword evidence="3 6" id="KW-0812">Transmembrane</keyword>
<feature type="transmembrane region" description="Helical" evidence="6">
    <location>
        <begin position="91"/>
        <end position="109"/>
    </location>
</feature>
<evidence type="ECO:0000256" key="1">
    <source>
        <dbReference type="ARBA" id="ARBA00004162"/>
    </source>
</evidence>
<dbReference type="Pfam" id="PF18917">
    <property type="entry name" value="LiaI-LiaF-like_TM1"/>
    <property type="match status" value="1"/>
</dbReference>
<proteinExistence type="predicted"/>
<keyword evidence="4 6" id="KW-1133">Transmembrane helix</keyword>
<dbReference type="Pfam" id="PF04024">
    <property type="entry name" value="PspC"/>
    <property type="match status" value="1"/>
</dbReference>
<evidence type="ECO:0000313" key="9">
    <source>
        <dbReference type="EMBL" id="NBI07170.1"/>
    </source>
</evidence>
<feature type="transmembrane region" description="Helical" evidence="6">
    <location>
        <begin position="34"/>
        <end position="57"/>
    </location>
</feature>
<evidence type="ECO:0000256" key="2">
    <source>
        <dbReference type="ARBA" id="ARBA00022475"/>
    </source>
</evidence>
<evidence type="ECO:0000256" key="5">
    <source>
        <dbReference type="ARBA" id="ARBA00023136"/>
    </source>
</evidence>
<dbReference type="InterPro" id="IPR052027">
    <property type="entry name" value="PspC"/>
</dbReference>
<feature type="domain" description="LiaI-LiaF-like transmembrane region" evidence="8">
    <location>
        <begin position="90"/>
        <end position="129"/>
    </location>
</feature>
<protein>
    <submittedName>
        <fullName evidence="9">PspC domain-containing protein</fullName>
    </submittedName>
</protein>
<keyword evidence="2" id="KW-1003">Cell membrane</keyword>
<dbReference type="InterPro" id="IPR007168">
    <property type="entry name" value="Phageshock_PspC_N"/>
</dbReference>
<evidence type="ECO:0000313" key="10">
    <source>
        <dbReference type="Proteomes" id="UP000467132"/>
    </source>
</evidence>